<dbReference type="Pfam" id="PF00724">
    <property type="entry name" value="Oxidored_FMN"/>
    <property type="match status" value="1"/>
</dbReference>
<evidence type="ECO:0000256" key="3">
    <source>
        <dbReference type="ARBA" id="ARBA00023002"/>
    </source>
</evidence>
<dbReference type="AlphaFoldDB" id="A0A3S8ZVS2"/>
<dbReference type="InterPro" id="IPR013785">
    <property type="entry name" value="Aldolase_TIM"/>
</dbReference>
<evidence type="ECO:0000259" key="4">
    <source>
        <dbReference type="Pfam" id="PF00724"/>
    </source>
</evidence>
<feature type="domain" description="NADH:flavin oxidoreductase/NADH oxidase N-terminal" evidence="4">
    <location>
        <begin position="4"/>
        <end position="328"/>
    </location>
</feature>
<dbReference type="FunFam" id="3.20.20.70:FF:000059">
    <property type="entry name" value="N-ethylmaleimide reductase, FMN-linked"/>
    <property type="match status" value="1"/>
</dbReference>
<keyword evidence="3" id="KW-0560">Oxidoreductase</keyword>
<dbReference type="InterPro" id="IPR001155">
    <property type="entry name" value="OxRdtase_FMN_N"/>
</dbReference>
<dbReference type="PANTHER" id="PTHR22893:SF91">
    <property type="entry name" value="NADPH DEHYDROGENASE 2-RELATED"/>
    <property type="match status" value="1"/>
</dbReference>
<dbReference type="RefSeq" id="WP_125975328.1">
    <property type="nucleotide sequence ID" value="NZ_CP034433.1"/>
</dbReference>
<dbReference type="EMBL" id="CP034433">
    <property type="protein sequence ID" value="AZN37571.1"/>
    <property type="molecule type" value="Genomic_DNA"/>
</dbReference>
<gene>
    <name evidence="5" type="ORF">EJO50_14460</name>
</gene>
<dbReference type="SUPFAM" id="SSF51395">
    <property type="entry name" value="FMN-linked oxidoreductases"/>
    <property type="match status" value="1"/>
</dbReference>
<sequence>MSPLFTPVQIGRYTLVNRMVMAPMTRSRADEAGVPSDLTVTYYAQRASAGLIISEGVFPTAMGKGYVNTPGIETEDQVTAWKQVTEAVHARGARIFMQLMHCGRISHPSMLPSGALPVAPSAIQPKGQVWTTTGQQDLGTPHELSLLEIAQVIEDYRLATRRALAAGFDGVELHAASGYLPEQFLSSGSNQRQDAYGGSVANRARFVLKVLSAMVAEAGGDRVGIKISPEMGFNDIIDANPEETYTYLVDQLPQFNLAYLHVALFGAKVDYHALLKPKFNSAYLLGGGLDQATAEAALAAGMADATVFGSAFLANPDLPERFHRGAALNTPDKATFYTPGEKGYTDYPTLSGSATA</sequence>
<dbReference type="KEGG" id="iod:EJO50_14460"/>
<evidence type="ECO:0000256" key="1">
    <source>
        <dbReference type="ARBA" id="ARBA00001917"/>
    </source>
</evidence>
<reference evidence="5 6" key="1">
    <citation type="submission" date="2018-12" db="EMBL/GenBank/DDBJ databases">
        <title>Complete genome sequence of Iodobacter sp. H11R3.</title>
        <authorList>
            <person name="Bae J.-W."/>
        </authorList>
    </citation>
    <scope>NUCLEOTIDE SEQUENCE [LARGE SCALE GENOMIC DNA]</scope>
    <source>
        <strain evidence="5 6">H11R3</strain>
    </source>
</reference>
<protein>
    <submittedName>
        <fullName evidence="5">Alkene reductase</fullName>
    </submittedName>
</protein>
<dbReference type="GO" id="GO:0010181">
    <property type="term" value="F:FMN binding"/>
    <property type="evidence" value="ECO:0007669"/>
    <property type="project" value="InterPro"/>
</dbReference>
<keyword evidence="6" id="KW-1185">Reference proteome</keyword>
<evidence type="ECO:0000256" key="2">
    <source>
        <dbReference type="ARBA" id="ARBA00005979"/>
    </source>
</evidence>
<dbReference type="Gene3D" id="3.20.20.70">
    <property type="entry name" value="Aldolase class I"/>
    <property type="match status" value="1"/>
</dbReference>
<accession>A0A3S8ZVS2</accession>
<proteinExistence type="inferred from homology"/>
<dbReference type="Proteomes" id="UP000282438">
    <property type="component" value="Chromosome"/>
</dbReference>
<evidence type="ECO:0000313" key="6">
    <source>
        <dbReference type="Proteomes" id="UP000282438"/>
    </source>
</evidence>
<dbReference type="CDD" id="cd02933">
    <property type="entry name" value="OYE_like_FMN"/>
    <property type="match status" value="1"/>
</dbReference>
<name>A0A3S8ZVS2_9NEIS</name>
<organism evidence="5 6">
    <name type="scientific">Iodobacter ciconiae</name>
    <dbReference type="NCBI Taxonomy" id="2496266"/>
    <lineage>
        <taxon>Bacteria</taxon>
        <taxon>Pseudomonadati</taxon>
        <taxon>Pseudomonadota</taxon>
        <taxon>Betaproteobacteria</taxon>
        <taxon>Neisseriales</taxon>
        <taxon>Chitinibacteraceae</taxon>
        <taxon>Iodobacter</taxon>
    </lineage>
</organism>
<comment type="similarity">
    <text evidence="2">Belongs to the NADH:flavin oxidoreductase/NADH oxidase family.</text>
</comment>
<dbReference type="GO" id="GO:0005829">
    <property type="term" value="C:cytosol"/>
    <property type="evidence" value="ECO:0007669"/>
    <property type="project" value="TreeGrafter"/>
</dbReference>
<evidence type="ECO:0000313" key="5">
    <source>
        <dbReference type="EMBL" id="AZN37571.1"/>
    </source>
</evidence>
<dbReference type="InterPro" id="IPR045247">
    <property type="entry name" value="Oye-like"/>
</dbReference>
<dbReference type="OrthoDB" id="8985337at2"/>
<comment type="cofactor">
    <cofactor evidence="1">
        <name>FMN</name>
        <dbReference type="ChEBI" id="CHEBI:58210"/>
    </cofactor>
</comment>
<dbReference type="PANTHER" id="PTHR22893">
    <property type="entry name" value="NADH OXIDOREDUCTASE-RELATED"/>
    <property type="match status" value="1"/>
</dbReference>
<dbReference type="GO" id="GO:0016628">
    <property type="term" value="F:oxidoreductase activity, acting on the CH-CH group of donors, NAD or NADP as acceptor"/>
    <property type="evidence" value="ECO:0007669"/>
    <property type="project" value="UniProtKB-ARBA"/>
</dbReference>